<evidence type="ECO:0000259" key="8">
    <source>
        <dbReference type="PROSITE" id="PS50928"/>
    </source>
</evidence>
<feature type="transmembrane region" description="Helical" evidence="7">
    <location>
        <begin position="12"/>
        <end position="33"/>
    </location>
</feature>
<name>A0A917HNU4_9BACL</name>
<evidence type="ECO:0000256" key="4">
    <source>
        <dbReference type="ARBA" id="ARBA00022692"/>
    </source>
</evidence>
<dbReference type="AlphaFoldDB" id="A0A917HNU4"/>
<dbReference type="PANTHER" id="PTHR43744">
    <property type="entry name" value="ABC TRANSPORTER PERMEASE PROTEIN MG189-RELATED-RELATED"/>
    <property type="match status" value="1"/>
</dbReference>
<evidence type="ECO:0000256" key="5">
    <source>
        <dbReference type="ARBA" id="ARBA00022989"/>
    </source>
</evidence>
<dbReference type="EMBL" id="BMHY01000015">
    <property type="protein sequence ID" value="GGG85676.1"/>
    <property type="molecule type" value="Genomic_DNA"/>
</dbReference>
<comment type="subcellular location">
    <subcellularLocation>
        <location evidence="1 7">Cell membrane</location>
        <topology evidence="1 7">Multi-pass membrane protein</topology>
    </subcellularLocation>
</comment>
<gene>
    <name evidence="9" type="ORF">GCM10010918_49620</name>
</gene>
<feature type="domain" description="ABC transmembrane type-1" evidence="8">
    <location>
        <begin position="75"/>
        <end position="284"/>
    </location>
</feature>
<dbReference type="RefSeq" id="WP_188892386.1">
    <property type="nucleotide sequence ID" value="NZ_BMHY01000015.1"/>
</dbReference>
<dbReference type="InterPro" id="IPR000515">
    <property type="entry name" value="MetI-like"/>
</dbReference>
<keyword evidence="2 7" id="KW-0813">Transport</keyword>
<dbReference type="GO" id="GO:0055085">
    <property type="term" value="P:transmembrane transport"/>
    <property type="evidence" value="ECO:0007669"/>
    <property type="project" value="InterPro"/>
</dbReference>
<evidence type="ECO:0000256" key="6">
    <source>
        <dbReference type="ARBA" id="ARBA00023136"/>
    </source>
</evidence>
<feature type="transmembrane region" description="Helical" evidence="7">
    <location>
        <begin position="265"/>
        <end position="284"/>
    </location>
</feature>
<feature type="transmembrane region" description="Helical" evidence="7">
    <location>
        <begin position="142"/>
        <end position="162"/>
    </location>
</feature>
<dbReference type="PROSITE" id="PS50928">
    <property type="entry name" value="ABC_TM1"/>
    <property type="match status" value="1"/>
</dbReference>
<keyword evidence="10" id="KW-1185">Reference proteome</keyword>
<dbReference type="Pfam" id="PF00528">
    <property type="entry name" value="BPD_transp_1"/>
    <property type="match status" value="1"/>
</dbReference>
<evidence type="ECO:0000313" key="9">
    <source>
        <dbReference type="EMBL" id="GGG85676.1"/>
    </source>
</evidence>
<keyword evidence="3" id="KW-1003">Cell membrane</keyword>
<dbReference type="Proteomes" id="UP000600247">
    <property type="component" value="Unassembled WGS sequence"/>
</dbReference>
<evidence type="ECO:0000313" key="10">
    <source>
        <dbReference type="Proteomes" id="UP000600247"/>
    </source>
</evidence>
<protein>
    <submittedName>
        <fullName evidence="9">Sugar ABC transporter permease</fullName>
    </submittedName>
</protein>
<dbReference type="CDD" id="cd06261">
    <property type="entry name" value="TM_PBP2"/>
    <property type="match status" value="1"/>
</dbReference>
<keyword evidence="4 7" id="KW-0812">Transmembrane</keyword>
<comment type="caution">
    <text evidence="9">The sequence shown here is derived from an EMBL/GenBank/DDBJ whole genome shotgun (WGS) entry which is preliminary data.</text>
</comment>
<dbReference type="GO" id="GO:0005886">
    <property type="term" value="C:plasma membrane"/>
    <property type="evidence" value="ECO:0007669"/>
    <property type="project" value="UniProtKB-SubCell"/>
</dbReference>
<evidence type="ECO:0000256" key="1">
    <source>
        <dbReference type="ARBA" id="ARBA00004651"/>
    </source>
</evidence>
<accession>A0A917HNU4</accession>
<evidence type="ECO:0000256" key="3">
    <source>
        <dbReference type="ARBA" id="ARBA00022475"/>
    </source>
</evidence>
<proteinExistence type="inferred from homology"/>
<feature type="transmembrane region" description="Helical" evidence="7">
    <location>
        <begin position="110"/>
        <end position="130"/>
    </location>
</feature>
<dbReference type="SUPFAM" id="SSF161098">
    <property type="entry name" value="MetI-like"/>
    <property type="match status" value="1"/>
</dbReference>
<evidence type="ECO:0000256" key="2">
    <source>
        <dbReference type="ARBA" id="ARBA00022448"/>
    </source>
</evidence>
<comment type="similarity">
    <text evidence="7">Belongs to the binding-protein-dependent transport system permease family.</text>
</comment>
<dbReference type="InterPro" id="IPR035906">
    <property type="entry name" value="MetI-like_sf"/>
</dbReference>
<reference evidence="9 10" key="1">
    <citation type="journal article" date="2014" name="Int. J. Syst. Evol. Microbiol.">
        <title>Complete genome sequence of Corynebacterium casei LMG S-19264T (=DSM 44701T), isolated from a smear-ripened cheese.</title>
        <authorList>
            <consortium name="US DOE Joint Genome Institute (JGI-PGF)"/>
            <person name="Walter F."/>
            <person name="Albersmeier A."/>
            <person name="Kalinowski J."/>
            <person name="Ruckert C."/>
        </authorList>
    </citation>
    <scope>NUCLEOTIDE SEQUENCE [LARGE SCALE GENOMIC DNA]</scope>
    <source>
        <strain evidence="9 10">CGMCC 1.15286</strain>
    </source>
</reference>
<dbReference type="PANTHER" id="PTHR43744:SF9">
    <property type="entry name" value="POLYGALACTURONAN_RHAMNOGALACTURONAN TRANSPORT SYSTEM PERMEASE PROTEIN YTCP"/>
    <property type="match status" value="1"/>
</dbReference>
<evidence type="ECO:0000256" key="7">
    <source>
        <dbReference type="RuleBase" id="RU363032"/>
    </source>
</evidence>
<dbReference type="Gene3D" id="1.10.3720.10">
    <property type="entry name" value="MetI-like"/>
    <property type="match status" value="1"/>
</dbReference>
<keyword evidence="5 7" id="KW-1133">Transmembrane helix</keyword>
<feature type="transmembrane region" description="Helical" evidence="7">
    <location>
        <begin position="183"/>
        <end position="205"/>
    </location>
</feature>
<feature type="transmembrane region" description="Helical" evidence="7">
    <location>
        <begin position="71"/>
        <end position="98"/>
    </location>
</feature>
<sequence length="299" mass="34140">MIMKRFRIGEHSFHTINYIVYTAFMLLCIYPFYYIFINSVSSPDAIIDGVYFFPKGFTLDTYTQLFRSDNIINAFLISASRAVIGTFATVMACSFFSYLITKREMFARSFVYRFVIITMYLNAGLIPWYITMRGLGLKDNYLLYILPTIISAYFIILIKTYMESLPVVLEESAMMDGAGYLRIFISIILPVCMPILATVAVFHAVNQWNSWTDNYFLVSNPKLQTLQLILLNYLRQAESMASDANRQLLTSAAGITGFRVSSASVRLAITMIVTLPIMLVYPFMQRYFVKGIMMGAVKG</sequence>
<keyword evidence="6 7" id="KW-0472">Membrane</keyword>
<organism evidence="9 10">
    <name type="scientific">Paenibacillus radicis</name>
    <name type="common">ex Gao et al. 2016</name>
    <dbReference type="NCBI Taxonomy" id="1737354"/>
    <lineage>
        <taxon>Bacteria</taxon>
        <taxon>Bacillati</taxon>
        <taxon>Bacillota</taxon>
        <taxon>Bacilli</taxon>
        <taxon>Bacillales</taxon>
        <taxon>Paenibacillaceae</taxon>
        <taxon>Paenibacillus</taxon>
    </lineage>
</organism>